<gene>
    <name evidence="2" type="ORF">B0I29_13074</name>
</gene>
<dbReference type="Proteomes" id="UP000249341">
    <property type="component" value="Unassembled WGS sequence"/>
</dbReference>
<protein>
    <recommendedName>
        <fullName evidence="4">Peptidase inhibitor family I36</fullName>
    </recommendedName>
</protein>
<proteinExistence type="predicted"/>
<dbReference type="AlphaFoldDB" id="A0A327Z5G9"/>
<reference evidence="2 3" key="1">
    <citation type="submission" date="2018-06" db="EMBL/GenBank/DDBJ databases">
        <title>Genomic Encyclopedia of Type Strains, Phase III (KMG-III): the genomes of soil and plant-associated and newly described type strains.</title>
        <authorList>
            <person name="Whitman W."/>
        </authorList>
    </citation>
    <scope>NUCLEOTIDE SEQUENCE [LARGE SCALE GENOMIC DNA]</scope>
    <source>
        <strain evidence="2 3">CGMCC 4.7090</strain>
    </source>
</reference>
<keyword evidence="3" id="KW-1185">Reference proteome</keyword>
<feature type="signal peptide" evidence="1">
    <location>
        <begin position="1"/>
        <end position="31"/>
    </location>
</feature>
<organism evidence="2 3">
    <name type="scientific">Actinoplanes lutulentus</name>
    <dbReference type="NCBI Taxonomy" id="1287878"/>
    <lineage>
        <taxon>Bacteria</taxon>
        <taxon>Bacillati</taxon>
        <taxon>Actinomycetota</taxon>
        <taxon>Actinomycetes</taxon>
        <taxon>Micromonosporales</taxon>
        <taxon>Micromonosporaceae</taxon>
        <taxon>Actinoplanes</taxon>
    </lineage>
</organism>
<evidence type="ECO:0000313" key="2">
    <source>
        <dbReference type="EMBL" id="RAK25865.1"/>
    </source>
</evidence>
<feature type="chain" id="PRO_5016285777" description="Peptidase inhibitor family I36" evidence="1">
    <location>
        <begin position="32"/>
        <end position="137"/>
    </location>
</feature>
<keyword evidence="1" id="KW-0732">Signal</keyword>
<evidence type="ECO:0000256" key="1">
    <source>
        <dbReference type="SAM" id="SignalP"/>
    </source>
</evidence>
<sequence length="137" mass="13260">MKFNFSSGMGLLMIGAGLAAGANFGAGAASAAPVPADAGGACCRLPNPGDLEDRILRSLPVPSDVGTDGSSWTAPAAAGTVGIDTGGTSVTNIPGGGGAPIGTGPVDPNPGAGTVILDTNTDTSCYDIGFWFTDPMC</sequence>
<comment type="caution">
    <text evidence="2">The sequence shown here is derived from an EMBL/GenBank/DDBJ whole genome shotgun (WGS) entry which is preliminary data.</text>
</comment>
<evidence type="ECO:0008006" key="4">
    <source>
        <dbReference type="Google" id="ProtNLM"/>
    </source>
</evidence>
<evidence type="ECO:0000313" key="3">
    <source>
        <dbReference type="Proteomes" id="UP000249341"/>
    </source>
</evidence>
<accession>A0A327Z5G9</accession>
<name>A0A327Z5G9_9ACTN</name>
<dbReference type="RefSeq" id="WP_111654984.1">
    <property type="nucleotide sequence ID" value="NZ_JACHWI010000001.1"/>
</dbReference>
<dbReference type="EMBL" id="QLMJ01000030">
    <property type="protein sequence ID" value="RAK25865.1"/>
    <property type="molecule type" value="Genomic_DNA"/>
</dbReference>